<dbReference type="Proteomes" id="UP000475325">
    <property type="component" value="Unassembled WGS sequence"/>
</dbReference>
<evidence type="ECO:0000313" key="2">
    <source>
        <dbReference type="Proteomes" id="UP000475325"/>
    </source>
</evidence>
<accession>A0A7C8J534</accession>
<comment type="caution">
    <text evidence="1">The sequence shown here is derived from an EMBL/GenBank/DDBJ whole genome shotgun (WGS) entry which is preliminary data.</text>
</comment>
<evidence type="ECO:0000313" key="1">
    <source>
        <dbReference type="EMBL" id="KAF3078721.1"/>
    </source>
</evidence>
<protein>
    <submittedName>
        <fullName evidence="1">Uncharacterized protein</fullName>
    </submittedName>
</protein>
<organism evidence="1 2">
    <name type="scientific">Orbilia oligospora</name>
    <name type="common">Nematode-trapping fungus</name>
    <name type="synonym">Arthrobotrys oligospora</name>
    <dbReference type="NCBI Taxonomy" id="2813651"/>
    <lineage>
        <taxon>Eukaryota</taxon>
        <taxon>Fungi</taxon>
        <taxon>Dikarya</taxon>
        <taxon>Ascomycota</taxon>
        <taxon>Pezizomycotina</taxon>
        <taxon>Orbiliomycetes</taxon>
        <taxon>Orbiliales</taxon>
        <taxon>Orbiliaceae</taxon>
        <taxon>Orbilia</taxon>
    </lineage>
</organism>
<dbReference type="EMBL" id="WIQW01000166">
    <property type="protein sequence ID" value="KAF3078721.1"/>
    <property type="molecule type" value="Genomic_DNA"/>
</dbReference>
<proteinExistence type="predicted"/>
<dbReference type="AlphaFoldDB" id="A0A7C8J534"/>
<name>A0A7C8J534_ORBOL</name>
<reference evidence="1 2" key="1">
    <citation type="submission" date="2019-06" db="EMBL/GenBank/DDBJ databases">
        <authorList>
            <person name="Palmer J.M."/>
        </authorList>
    </citation>
    <scope>NUCLEOTIDE SEQUENCE [LARGE SCALE GENOMIC DNA]</scope>
    <source>
        <strain evidence="1 2">TWF102</strain>
    </source>
</reference>
<sequence length="82" mass="9361">MCLRIVEVYPVCLCVHHIHAVDSCRLAGQPGHVVEDRVFVIAQPASVHTSVHIHADFICKYPRGTYHLAVWMNMEYDKDMSI</sequence>
<gene>
    <name evidence="1" type="ORF">TWF102_003265</name>
</gene>